<gene>
    <name evidence="4" type="ORF">C2845_PM12G13560</name>
</gene>
<dbReference type="Pfam" id="PF07859">
    <property type="entry name" value="Abhydrolase_3"/>
    <property type="match status" value="1"/>
</dbReference>
<evidence type="ECO:0000256" key="1">
    <source>
        <dbReference type="PROSITE-ProRule" id="PRU10038"/>
    </source>
</evidence>
<dbReference type="InterPro" id="IPR033140">
    <property type="entry name" value="Lipase_GDXG_put_SER_AS"/>
</dbReference>
<proteinExistence type="predicted"/>
<dbReference type="Gene3D" id="3.40.50.1820">
    <property type="entry name" value="alpha/beta hydrolase"/>
    <property type="match status" value="1"/>
</dbReference>
<sequence>MAGVRRGIHTWSLASACPRSVHRCLRSRLVGDLCSSAPAPRQLQGAVRLPPVYNISRCRPVIPRDHRAAQDQDNDITPHQQEAQPTHRQRPCMASTNTAPSGVDSADEVLHEFGIVRVYKSGRVERPLVALPVTPGLDDATGIESRDVHLGAYSVRLYLPPAAVTAPSARLPVIVYVHGGGFVAESAASPGCHRFLNRLTAACPALGVSVEYRLAPEHPLPAAYDDSLAALKWTLAAADPWVAAHGDLDRVFLAGDSAGANICHYLSVHPDVVDAQTQHQGQSGSARARRRLKGAVLIHPWFWGSEAVGGEPRHPAARAMGARLWLFACPGADGMDDPRMNPMAPGAPRLGTMACERVMVCAAEHDFLRWRGRAYAEAVAAARGVEGEGSVELLETEGEGHVFYVYKPDGDKAKAMLDRIVSFVNAP</sequence>
<feature type="active site" evidence="1">
    <location>
        <position position="257"/>
    </location>
</feature>
<feature type="domain" description="Alpha/beta hydrolase fold-3" evidence="3">
    <location>
        <begin position="174"/>
        <end position="404"/>
    </location>
</feature>
<dbReference type="Proteomes" id="UP000275267">
    <property type="component" value="Unassembled WGS sequence"/>
</dbReference>
<dbReference type="GO" id="GO:0016787">
    <property type="term" value="F:hydrolase activity"/>
    <property type="evidence" value="ECO:0007669"/>
    <property type="project" value="InterPro"/>
</dbReference>
<evidence type="ECO:0000313" key="4">
    <source>
        <dbReference type="EMBL" id="RLM79239.1"/>
    </source>
</evidence>
<dbReference type="InterPro" id="IPR050466">
    <property type="entry name" value="Carboxylest/Gibb_receptor"/>
</dbReference>
<evidence type="ECO:0000313" key="5">
    <source>
        <dbReference type="Proteomes" id="UP000275267"/>
    </source>
</evidence>
<dbReference type="AlphaFoldDB" id="A0A3L6QGB3"/>
<name>A0A3L6QGB3_PANMI</name>
<feature type="compositionally biased region" description="Polar residues" evidence="2">
    <location>
        <begin position="75"/>
        <end position="86"/>
    </location>
</feature>
<dbReference type="SUPFAM" id="SSF53474">
    <property type="entry name" value="alpha/beta-Hydrolases"/>
    <property type="match status" value="1"/>
</dbReference>
<reference evidence="5" key="1">
    <citation type="journal article" date="2019" name="Nat. Commun.">
        <title>The genome of broomcorn millet.</title>
        <authorList>
            <person name="Zou C."/>
            <person name="Miki D."/>
            <person name="Li D."/>
            <person name="Tang Q."/>
            <person name="Xiao L."/>
            <person name="Rajput S."/>
            <person name="Deng P."/>
            <person name="Jia W."/>
            <person name="Huang R."/>
            <person name="Zhang M."/>
            <person name="Sun Y."/>
            <person name="Hu J."/>
            <person name="Fu X."/>
            <person name="Schnable P.S."/>
            <person name="Li F."/>
            <person name="Zhang H."/>
            <person name="Feng B."/>
            <person name="Zhu X."/>
            <person name="Liu R."/>
            <person name="Schnable J.C."/>
            <person name="Zhu J.-K."/>
            <person name="Zhang H."/>
        </authorList>
    </citation>
    <scope>NUCLEOTIDE SEQUENCE [LARGE SCALE GENOMIC DNA]</scope>
</reference>
<feature type="region of interest" description="Disordered" evidence="2">
    <location>
        <begin position="67"/>
        <end position="103"/>
    </location>
</feature>
<dbReference type="EMBL" id="PQIB02000012">
    <property type="protein sequence ID" value="RLM79239.1"/>
    <property type="molecule type" value="Genomic_DNA"/>
</dbReference>
<keyword evidence="5" id="KW-1185">Reference proteome</keyword>
<dbReference type="STRING" id="4540.A0A3L6QGB3"/>
<protein>
    <submittedName>
        <fullName evidence="4">Carboxylesterase 2</fullName>
    </submittedName>
</protein>
<comment type="caution">
    <text evidence="4">The sequence shown here is derived from an EMBL/GenBank/DDBJ whole genome shotgun (WGS) entry which is preliminary data.</text>
</comment>
<dbReference type="OrthoDB" id="408631at2759"/>
<evidence type="ECO:0000259" key="3">
    <source>
        <dbReference type="Pfam" id="PF07859"/>
    </source>
</evidence>
<organism evidence="4 5">
    <name type="scientific">Panicum miliaceum</name>
    <name type="common">Proso millet</name>
    <name type="synonym">Broomcorn millet</name>
    <dbReference type="NCBI Taxonomy" id="4540"/>
    <lineage>
        <taxon>Eukaryota</taxon>
        <taxon>Viridiplantae</taxon>
        <taxon>Streptophyta</taxon>
        <taxon>Embryophyta</taxon>
        <taxon>Tracheophyta</taxon>
        <taxon>Spermatophyta</taxon>
        <taxon>Magnoliopsida</taxon>
        <taxon>Liliopsida</taxon>
        <taxon>Poales</taxon>
        <taxon>Poaceae</taxon>
        <taxon>PACMAD clade</taxon>
        <taxon>Panicoideae</taxon>
        <taxon>Panicodae</taxon>
        <taxon>Paniceae</taxon>
        <taxon>Panicinae</taxon>
        <taxon>Panicum</taxon>
        <taxon>Panicum sect. Panicum</taxon>
    </lineage>
</organism>
<dbReference type="PROSITE" id="PS01174">
    <property type="entry name" value="LIPASE_GDXG_SER"/>
    <property type="match status" value="1"/>
</dbReference>
<dbReference type="InterPro" id="IPR029058">
    <property type="entry name" value="AB_hydrolase_fold"/>
</dbReference>
<dbReference type="PANTHER" id="PTHR23024:SF180">
    <property type="entry name" value="OS02G0567800 PROTEIN"/>
    <property type="match status" value="1"/>
</dbReference>
<dbReference type="PROSITE" id="PS51257">
    <property type="entry name" value="PROKAR_LIPOPROTEIN"/>
    <property type="match status" value="1"/>
</dbReference>
<dbReference type="InterPro" id="IPR013094">
    <property type="entry name" value="AB_hydrolase_3"/>
</dbReference>
<dbReference type="PANTHER" id="PTHR23024">
    <property type="entry name" value="ARYLACETAMIDE DEACETYLASE"/>
    <property type="match status" value="1"/>
</dbReference>
<accession>A0A3L6QGB3</accession>
<evidence type="ECO:0000256" key="2">
    <source>
        <dbReference type="SAM" id="MobiDB-lite"/>
    </source>
</evidence>